<evidence type="ECO:0000256" key="5">
    <source>
        <dbReference type="ARBA" id="ARBA00022967"/>
    </source>
</evidence>
<name>A0ABT7N8E0_9BURK</name>
<sequence length="278" mass="29637">MNPVVLRAEGVHKTYGGHRALRDVHLEVRRGERVALLGASGSGKSTLIRCLCGLETTDPGTGRIQVFGQVLQAGGRNSAEIRALRRRIGVIFQQFNLVGRLSVMSNVLTGLAAEAPLWRAVLGRYGLAHQARALDALADIGLAPQAFQRASTLSGGQQQRAAIARVLVQGAEMVLADEPVASLDPQSTTRVMEQLAALNRDNGMTLIVSLHHVALAKRYCERVVALRDGALVYDGPSEALTPGFLEQLYGTAAADLLGERDDRPASPWLGEAPLALAA</sequence>
<reference evidence="8" key="1">
    <citation type="submission" date="2023-06" db="EMBL/GenBank/DDBJ databases">
        <authorList>
            <person name="Jiang Y."/>
            <person name="Liu Q."/>
        </authorList>
    </citation>
    <scope>NUCLEOTIDE SEQUENCE</scope>
    <source>
        <strain evidence="8">CGMCC 1.12089</strain>
    </source>
</reference>
<evidence type="ECO:0000256" key="4">
    <source>
        <dbReference type="ARBA" id="ARBA00022840"/>
    </source>
</evidence>
<dbReference type="CDD" id="cd03256">
    <property type="entry name" value="ABC_PhnC_transporter"/>
    <property type="match status" value="1"/>
</dbReference>
<dbReference type="Proteomes" id="UP001174908">
    <property type="component" value="Unassembled WGS sequence"/>
</dbReference>
<dbReference type="SMART" id="SM00382">
    <property type="entry name" value="AAA"/>
    <property type="match status" value="1"/>
</dbReference>
<dbReference type="PROSITE" id="PS00211">
    <property type="entry name" value="ABC_TRANSPORTER_1"/>
    <property type="match status" value="1"/>
</dbReference>
<keyword evidence="1" id="KW-0813">Transport</keyword>
<organism evidence="8 9">
    <name type="scientific">Variovorax dokdonensis</name>
    <dbReference type="NCBI Taxonomy" id="344883"/>
    <lineage>
        <taxon>Bacteria</taxon>
        <taxon>Pseudomonadati</taxon>
        <taxon>Pseudomonadota</taxon>
        <taxon>Betaproteobacteria</taxon>
        <taxon>Burkholderiales</taxon>
        <taxon>Comamonadaceae</taxon>
        <taxon>Variovorax</taxon>
    </lineage>
</organism>
<keyword evidence="5" id="KW-1278">Translocase</keyword>
<evidence type="ECO:0000256" key="1">
    <source>
        <dbReference type="ARBA" id="ARBA00022448"/>
    </source>
</evidence>
<keyword evidence="9" id="KW-1185">Reference proteome</keyword>
<dbReference type="Gene3D" id="3.40.50.300">
    <property type="entry name" value="P-loop containing nucleotide triphosphate hydrolases"/>
    <property type="match status" value="1"/>
</dbReference>
<dbReference type="NCBIfam" id="TIGR02315">
    <property type="entry name" value="ABC_phnC"/>
    <property type="match status" value="1"/>
</dbReference>
<keyword evidence="6" id="KW-0472">Membrane</keyword>
<dbReference type="InterPro" id="IPR003593">
    <property type="entry name" value="AAA+_ATPase"/>
</dbReference>
<dbReference type="InterPro" id="IPR050086">
    <property type="entry name" value="MetN_ABC_transporter-like"/>
</dbReference>
<keyword evidence="4 8" id="KW-0067">ATP-binding</keyword>
<dbReference type="Pfam" id="PF00005">
    <property type="entry name" value="ABC_tran"/>
    <property type="match status" value="1"/>
</dbReference>
<protein>
    <submittedName>
        <fullName evidence="8">Phosphonate ABC transporter ATP-binding protein</fullName>
    </submittedName>
</protein>
<dbReference type="InterPro" id="IPR012693">
    <property type="entry name" value="ABC_transpr_PhnC"/>
</dbReference>
<dbReference type="PANTHER" id="PTHR43166">
    <property type="entry name" value="AMINO ACID IMPORT ATP-BINDING PROTEIN"/>
    <property type="match status" value="1"/>
</dbReference>
<dbReference type="SUPFAM" id="SSF52540">
    <property type="entry name" value="P-loop containing nucleoside triphosphate hydrolases"/>
    <property type="match status" value="1"/>
</dbReference>
<feature type="domain" description="ABC transporter" evidence="7">
    <location>
        <begin position="6"/>
        <end position="253"/>
    </location>
</feature>
<gene>
    <name evidence="8" type="primary">phnC</name>
    <name evidence="8" type="ORF">QTH91_06810</name>
</gene>
<dbReference type="PANTHER" id="PTHR43166:SF6">
    <property type="entry name" value="PHOSPHONATES IMPORT ATP-BINDING PROTEIN PHNC"/>
    <property type="match status" value="1"/>
</dbReference>
<accession>A0ABT7N8E0</accession>
<dbReference type="GO" id="GO:0005524">
    <property type="term" value="F:ATP binding"/>
    <property type="evidence" value="ECO:0007669"/>
    <property type="project" value="UniProtKB-KW"/>
</dbReference>
<dbReference type="PROSITE" id="PS50893">
    <property type="entry name" value="ABC_TRANSPORTER_2"/>
    <property type="match status" value="1"/>
</dbReference>
<evidence type="ECO:0000313" key="9">
    <source>
        <dbReference type="Proteomes" id="UP001174908"/>
    </source>
</evidence>
<dbReference type="EMBL" id="JASZYV010000001">
    <property type="protein sequence ID" value="MDM0044187.1"/>
    <property type="molecule type" value="Genomic_DNA"/>
</dbReference>
<keyword evidence="3" id="KW-0547">Nucleotide-binding</keyword>
<comment type="caution">
    <text evidence="8">The sequence shown here is derived from an EMBL/GenBank/DDBJ whole genome shotgun (WGS) entry which is preliminary data.</text>
</comment>
<dbReference type="InterPro" id="IPR027417">
    <property type="entry name" value="P-loop_NTPase"/>
</dbReference>
<dbReference type="RefSeq" id="WP_286659246.1">
    <property type="nucleotide sequence ID" value="NZ_JASZYV010000001.1"/>
</dbReference>
<dbReference type="InterPro" id="IPR017871">
    <property type="entry name" value="ABC_transporter-like_CS"/>
</dbReference>
<evidence type="ECO:0000256" key="2">
    <source>
        <dbReference type="ARBA" id="ARBA00022475"/>
    </source>
</evidence>
<evidence type="ECO:0000256" key="3">
    <source>
        <dbReference type="ARBA" id="ARBA00022741"/>
    </source>
</evidence>
<evidence type="ECO:0000313" key="8">
    <source>
        <dbReference type="EMBL" id="MDM0044187.1"/>
    </source>
</evidence>
<keyword evidence="2" id="KW-1003">Cell membrane</keyword>
<evidence type="ECO:0000259" key="7">
    <source>
        <dbReference type="PROSITE" id="PS50893"/>
    </source>
</evidence>
<proteinExistence type="predicted"/>
<dbReference type="InterPro" id="IPR003439">
    <property type="entry name" value="ABC_transporter-like_ATP-bd"/>
</dbReference>
<evidence type="ECO:0000256" key="6">
    <source>
        <dbReference type="ARBA" id="ARBA00023136"/>
    </source>
</evidence>